<feature type="transmembrane region" description="Helical" evidence="1">
    <location>
        <begin position="203"/>
        <end position="220"/>
    </location>
</feature>
<proteinExistence type="predicted"/>
<evidence type="ECO:0000256" key="1">
    <source>
        <dbReference type="SAM" id="Phobius"/>
    </source>
</evidence>
<keyword evidence="1" id="KW-0812">Transmembrane</keyword>
<keyword evidence="1" id="KW-1133">Transmembrane helix</keyword>
<accession>A0ABS5NWV3</accession>
<evidence type="ECO:0008006" key="4">
    <source>
        <dbReference type="Google" id="ProtNLM"/>
    </source>
</evidence>
<sequence length="363" mass="41067">MMKNPIIAFLLAFFPGGGLIYLGKVLRGLGYMLGEFFLIVLTFVIGVSVGDGDVAFIVVFAGIFLYIVNLVDTAITGTKLFKNKQELSAESSEASDHELERFRTILLSFIPGLGHFQLGLMNRGITLLTAFLGFGVMVTFVAVLTHRGEFLLFWAILPVIWVYGFFDAIQQLNRKQRGEELVDRTILEDFETRREDGKKSKSIATFLSIFPGAGHLYLGMQRRGIQLMAAFLFSIYILDVLRLGIFLFLIPIIWFYSFFDGLQKASKYGDEPLEDTPIISYLINHQKWLGIGLVFLGLYYLITNILLPAVSPMISNMIDIDIRYWFDRYFQTGIVCILLIGGGLKLLFGKKEKQIVEQPNEEV</sequence>
<feature type="transmembrane region" description="Helical" evidence="1">
    <location>
        <begin position="55"/>
        <end position="75"/>
    </location>
</feature>
<feature type="transmembrane region" description="Helical" evidence="1">
    <location>
        <begin position="240"/>
        <end position="259"/>
    </location>
</feature>
<organism evidence="2 3">
    <name type="scientific">Cytobacillus citreus</name>
    <dbReference type="NCBI Taxonomy" id="2833586"/>
    <lineage>
        <taxon>Bacteria</taxon>
        <taxon>Bacillati</taxon>
        <taxon>Bacillota</taxon>
        <taxon>Bacilli</taxon>
        <taxon>Bacillales</taxon>
        <taxon>Bacillaceae</taxon>
        <taxon>Cytobacillus</taxon>
    </lineage>
</organism>
<comment type="caution">
    <text evidence="2">The sequence shown here is derived from an EMBL/GenBank/DDBJ whole genome shotgun (WGS) entry which is preliminary data.</text>
</comment>
<evidence type="ECO:0000313" key="3">
    <source>
        <dbReference type="Proteomes" id="UP000681027"/>
    </source>
</evidence>
<dbReference type="EMBL" id="JAGYPM010000004">
    <property type="protein sequence ID" value="MBS4191858.1"/>
    <property type="molecule type" value="Genomic_DNA"/>
</dbReference>
<feature type="transmembrane region" description="Helical" evidence="1">
    <location>
        <begin position="29"/>
        <end position="49"/>
    </location>
</feature>
<keyword evidence="3" id="KW-1185">Reference proteome</keyword>
<reference evidence="2 3" key="1">
    <citation type="submission" date="2021-05" db="EMBL/GenBank/DDBJ databases">
        <title>Novel Bacillus species.</title>
        <authorList>
            <person name="Liu G."/>
        </authorList>
    </citation>
    <scope>NUCLEOTIDE SEQUENCE [LARGE SCALE GENOMIC DNA]</scope>
    <source>
        <strain evidence="2 3">FJAT-49705</strain>
    </source>
</reference>
<dbReference type="RefSeq" id="WP_213103327.1">
    <property type="nucleotide sequence ID" value="NZ_JAGYPM010000004.1"/>
</dbReference>
<evidence type="ECO:0000313" key="2">
    <source>
        <dbReference type="EMBL" id="MBS4191858.1"/>
    </source>
</evidence>
<keyword evidence="1" id="KW-0472">Membrane</keyword>
<feature type="transmembrane region" description="Helical" evidence="1">
    <location>
        <begin position="6"/>
        <end position="22"/>
    </location>
</feature>
<feature type="transmembrane region" description="Helical" evidence="1">
    <location>
        <begin position="288"/>
        <end position="309"/>
    </location>
</feature>
<feature type="transmembrane region" description="Helical" evidence="1">
    <location>
        <begin position="329"/>
        <end position="348"/>
    </location>
</feature>
<feature type="transmembrane region" description="Helical" evidence="1">
    <location>
        <begin position="125"/>
        <end position="144"/>
    </location>
</feature>
<name>A0ABS5NWV3_9BACI</name>
<gene>
    <name evidence="2" type="ORF">KHA94_16955</name>
</gene>
<dbReference type="Proteomes" id="UP000681027">
    <property type="component" value="Unassembled WGS sequence"/>
</dbReference>
<feature type="transmembrane region" description="Helical" evidence="1">
    <location>
        <begin position="150"/>
        <end position="169"/>
    </location>
</feature>
<protein>
    <recommendedName>
        <fullName evidence="4">Multi-TM2 domain-containing protein</fullName>
    </recommendedName>
</protein>